<protein>
    <submittedName>
        <fullName evidence="7">Chemosensory receptor B</fullName>
    </submittedName>
</protein>
<dbReference type="GO" id="GO:0016020">
    <property type="term" value="C:membrane"/>
    <property type="evidence" value="ECO:0007669"/>
    <property type="project" value="UniProtKB-SubCell"/>
</dbReference>
<evidence type="ECO:0000256" key="3">
    <source>
        <dbReference type="ARBA" id="ARBA00022989"/>
    </source>
</evidence>
<dbReference type="InterPro" id="IPR052954">
    <property type="entry name" value="GPCR-Ligand_Int"/>
</dbReference>
<feature type="transmembrane region" description="Helical" evidence="5">
    <location>
        <begin position="220"/>
        <end position="247"/>
    </location>
</feature>
<organism evidence="7 8">
    <name type="scientific">Elysia marginata</name>
    <dbReference type="NCBI Taxonomy" id="1093978"/>
    <lineage>
        <taxon>Eukaryota</taxon>
        <taxon>Metazoa</taxon>
        <taxon>Spiralia</taxon>
        <taxon>Lophotrochozoa</taxon>
        <taxon>Mollusca</taxon>
        <taxon>Gastropoda</taxon>
        <taxon>Heterobranchia</taxon>
        <taxon>Euthyneura</taxon>
        <taxon>Panpulmonata</taxon>
        <taxon>Sacoglossa</taxon>
        <taxon>Placobranchoidea</taxon>
        <taxon>Plakobranchidae</taxon>
        <taxon>Elysia</taxon>
    </lineage>
</organism>
<feature type="transmembrane region" description="Helical" evidence="5">
    <location>
        <begin position="171"/>
        <end position="189"/>
    </location>
</feature>
<feature type="transmembrane region" description="Helical" evidence="5">
    <location>
        <begin position="43"/>
        <end position="73"/>
    </location>
</feature>
<dbReference type="SUPFAM" id="SSF81321">
    <property type="entry name" value="Family A G protein-coupled receptor-like"/>
    <property type="match status" value="1"/>
</dbReference>
<comment type="subcellular location">
    <subcellularLocation>
        <location evidence="1">Membrane</location>
    </subcellularLocation>
</comment>
<proteinExistence type="predicted"/>
<keyword evidence="8" id="KW-1185">Reference proteome</keyword>
<gene>
    <name evidence="7" type="ORF">ElyMa_003745800</name>
</gene>
<keyword evidence="2 5" id="KW-0812">Transmembrane</keyword>
<evidence type="ECO:0000256" key="4">
    <source>
        <dbReference type="ARBA" id="ARBA00023136"/>
    </source>
</evidence>
<dbReference type="Pfam" id="PF00001">
    <property type="entry name" value="7tm_1"/>
    <property type="match status" value="1"/>
</dbReference>
<keyword evidence="4 5" id="KW-0472">Membrane</keyword>
<evidence type="ECO:0000313" key="8">
    <source>
        <dbReference type="Proteomes" id="UP000762676"/>
    </source>
</evidence>
<dbReference type="Gene3D" id="1.20.1070.10">
    <property type="entry name" value="Rhodopsin 7-helix transmembrane proteins"/>
    <property type="match status" value="1"/>
</dbReference>
<feature type="transmembrane region" description="Helical" evidence="5">
    <location>
        <begin position="85"/>
        <end position="108"/>
    </location>
</feature>
<reference evidence="7 8" key="1">
    <citation type="journal article" date="2021" name="Elife">
        <title>Chloroplast acquisition without the gene transfer in kleptoplastic sea slugs, Plakobranchus ocellatus.</title>
        <authorList>
            <person name="Maeda T."/>
            <person name="Takahashi S."/>
            <person name="Yoshida T."/>
            <person name="Shimamura S."/>
            <person name="Takaki Y."/>
            <person name="Nagai Y."/>
            <person name="Toyoda A."/>
            <person name="Suzuki Y."/>
            <person name="Arimoto A."/>
            <person name="Ishii H."/>
            <person name="Satoh N."/>
            <person name="Nishiyama T."/>
            <person name="Hasebe M."/>
            <person name="Maruyama T."/>
            <person name="Minagawa J."/>
            <person name="Obokata J."/>
            <person name="Shigenobu S."/>
        </authorList>
    </citation>
    <scope>NUCLEOTIDE SEQUENCE [LARGE SCALE GENOMIC DNA]</scope>
</reference>
<comment type="caution">
    <text evidence="7">The sequence shown here is derived from an EMBL/GenBank/DDBJ whole genome shotgun (WGS) entry which is preliminary data.</text>
</comment>
<evidence type="ECO:0000313" key="7">
    <source>
        <dbReference type="EMBL" id="GFR68911.1"/>
    </source>
</evidence>
<keyword evidence="3 5" id="KW-1133">Transmembrane helix</keyword>
<name>A0AAV4F7A4_9GAST</name>
<dbReference type="GO" id="GO:0004930">
    <property type="term" value="F:G protein-coupled receptor activity"/>
    <property type="evidence" value="ECO:0007669"/>
    <property type="project" value="InterPro"/>
</dbReference>
<dbReference type="InterPro" id="IPR017452">
    <property type="entry name" value="GPCR_Rhodpsn_7TM"/>
</dbReference>
<evidence type="ECO:0000256" key="2">
    <source>
        <dbReference type="ARBA" id="ARBA00022692"/>
    </source>
</evidence>
<dbReference type="EMBL" id="BMAT01007670">
    <property type="protein sequence ID" value="GFR68911.1"/>
    <property type="molecule type" value="Genomic_DNA"/>
</dbReference>
<dbReference type="PANTHER" id="PTHR46641">
    <property type="entry name" value="FMRFAMIDE RECEPTOR-RELATED"/>
    <property type="match status" value="1"/>
</dbReference>
<dbReference type="PROSITE" id="PS50262">
    <property type="entry name" value="G_PROTEIN_RECEP_F1_2"/>
    <property type="match status" value="1"/>
</dbReference>
<dbReference type="AlphaFoldDB" id="A0AAV4F7A4"/>
<sequence length="316" mass="34420">MNATLPTCNDCKIETSLSNLSTESTTLLGVVDALRPLISAKNFYHTAVSLSCILVIASSIGLVSNALVLATYWKVGFSESINISYFALGLSDIGVLGTALWGAVLNLFHFLEVDLPFHALELSSPTMYWPAEGFEKTTSCITAYIALERCFCVLFPLHVKRFMTRRKTKIVLALIFALVFGPSNLAYVFHSFDWKVDAATNKTMLRVGIASHLRFVRGAIAIYISSVVHFTALISTWTCTAFLTAALKRNLKERETNLGQVSTNASQTRNKRVIKTVLLIATTYVICSTPRVVVNIIEVATSSPLAAAAAKAPALS</sequence>
<dbReference type="Proteomes" id="UP000762676">
    <property type="component" value="Unassembled WGS sequence"/>
</dbReference>
<dbReference type="PANTHER" id="PTHR46641:SF18">
    <property type="entry name" value="G-PROTEIN COUPLED RECEPTORS FAMILY 1 PROFILE DOMAIN-CONTAINING PROTEIN"/>
    <property type="match status" value="1"/>
</dbReference>
<evidence type="ECO:0000256" key="5">
    <source>
        <dbReference type="SAM" id="Phobius"/>
    </source>
</evidence>
<dbReference type="InterPro" id="IPR000276">
    <property type="entry name" value="GPCR_Rhodpsn"/>
</dbReference>
<evidence type="ECO:0000259" key="6">
    <source>
        <dbReference type="PROSITE" id="PS50262"/>
    </source>
</evidence>
<keyword evidence="7" id="KW-0675">Receptor</keyword>
<evidence type="ECO:0000256" key="1">
    <source>
        <dbReference type="ARBA" id="ARBA00004370"/>
    </source>
</evidence>
<feature type="domain" description="G-protein coupled receptors family 1 profile" evidence="6">
    <location>
        <begin position="64"/>
        <end position="316"/>
    </location>
</feature>
<accession>A0AAV4F7A4</accession>